<organism evidence="2 3">
    <name type="scientific">Streptomyces kaempferi</name>
    <dbReference type="NCBI Taxonomy" id="333725"/>
    <lineage>
        <taxon>Bacteria</taxon>
        <taxon>Bacillati</taxon>
        <taxon>Actinomycetota</taxon>
        <taxon>Actinomycetes</taxon>
        <taxon>Kitasatosporales</taxon>
        <taxon>Streptomycetaceae</taxon>
        <taxon>Streptomyces</taxon>
    </lineage>
</organism>
<keyword evidence="1" id="KW-0175">Coiled coil</keyword>
<name>A0ABW3XST7_9ACTN</name>
<dbReference type="EMBL" id="JBHTMM010000117">
    <property type="protein sequence ID" value="MFD1312375.1"/>
    <property type="molecule type" value="Genomic_DNA"/>
</dbReference>
<evidence type="ECO:0000313" key="3">
    <source>
        <dbReference type="Proteomes" id="UP001597058"/>
    </source>
</evidence>
<protein>
    <submittedName>
        <fullName evidence="2">Uncharacterized protein</fullName>
    </submittedName>
</protein>
<reference evidence="3" key="1">
    <citation type="journal article" date="2019" name="Int. J. Syst. Evol. Microbiol.">
        <title>The Global Catalogue of Microorganisms (GCM) 10K type strain sequencing project: providing services to taxonomists for standard genome sequencing and annotation.</title>
        <authorList>
            <consortium name="The Broad Institute Genomics Platform"/>
            <consortium name="The Broad Institute Genome Sequencing Center for Infectious Disease"/>
            <person name="Wu L."/>
            <person name="Ma J."/>
        </authorList>
    </citation>
    <scope>NUCLEOTIDE SEQUENCE [LARGE SCALE GENOMIC DNA]</scope>
    <source>
        <strain evidence="3">CGMCC 4.7020</strain>
    </source>
</reference>
<evidence type="ECO:0000256" key="1">
    <source>
        <dbReference type="SAM" id="Coils"/>
    </source>
</evidence>
<comment type="caution">
    <text evidence="2">The sequence shown here is derived from an EMBL/GenBank/DDBJ whole genome shotgun (WGS) entry which is preliminary data.</text>
</comment>
<sequence>MTNNPTPETVAADRVALRDRIIAIIEHLRDTGAVYALEPGEGGRIADAVLAEIPETARLHDQILTLQADLAKLRDLLRTENERANAAIDRETTAEEAEEEQRLAVSEALGLGTSAPWDAIRERAAELAAPADPAAEWRAAADRLEAHAASVADVSDDPIILVAKARAHDAAVWREAAALLRRLAVAPVSGPGGVAGETQQDETQAADRVVAHVPTTGTDLHCLRCEPLPLGDIWTAVTAEELEDG</sequence>
<evidence type="ECO:0000313" key="2">
    <source>
        <dbReference type="EMBL" id="MFD1312375.1"/>
    </source>
</evidence>
<accession>A0ABW3XST7</accession>
<feature type="non-terminal residue" evidence="2">
    <location>
        <position position="245"/>
    </location>
</feature>
<dbReference type="Proteomes" id="UP001597058">
    <property type="component" value="Unassembled WGS sequence"/>
</dbReference>
<dbReference type="RefSeq" id="WP_381330764.1">
    <property type="nucleotide sequence ID" value="NZ_JBHTMM010000117.1"/>
</dbReference>
<keyword evidence="3" id="KW-1185">Reference proteome</keyword>
<proteinExistence type="predicted"/>
<gene>
    <name evidence="2" type="ORF">ACFQ5X_42160</name>
</gene>
<feature type="coiled-coil region" evidence="1">
    <location>
        <begin position="63"/>
        <end position="101"/>
    </location>
</feature>